<dbReference type="InterPro" id="IPR053772">
    <property type="entry name" value="At1g61320/At1g61330-like"/>
</dbReference>
<proteinExistence type="predicted"/>
<dbReference type="OrthoDB" id="1532635at2759"/>
<reference evidence="1" key="1">
    <citation type="submission" date="2020-03" db="EMBL/GenBank/DDBJ databases">
        <title>Castanea mollissima Vanexum genome sequencing.</title>
        <authorList>
            <person name="Staton M."/>
        </authorList>
    </citation>
    <scope>NUCLEOTIDE SEQUENCE</scope>
    <source>
        <tissue evidence="1">Leaf</tissue>
    </source>
</reference>
<comment type="caution">
    <text evidence="1">The sequence shown here is derived from an EMBL/GenBank/DDBJ whole genome shotgun (WGS) entry which is preliminary data.</text>
</comment>
<protein>
    <submittedName>
        <fullName evidence="1">Uncharacterized protein</fullName>
    </submittedName>
</protein>
<dbReference type="PANTHER" id="PTHR34145:SF51">
    <property type="entry name" value="FBD DOMAIN-CONTAINING PROTEIN"/>
    <property type="match status" value="1"/>
</dbReference>
<evidence type="ECO:0000313" key="2">
    <source>
        <dbReference type="Proteomes" id="UP000737018"/>
    </source>
</evidence>
<accession>A0A8J4VB36</accession>
<evidence type="ECO:0000313" key="1">
    <source>
        <dbReference type="EMBL" id="KAF3948205.1"/>
    </source>
</evidence>
<dbReference type="PANTHER" id="PTHR34145">
    <property type="entry name" value="OS02G0105600 PROTEIN"/>
    <property type="match status" value="1"/>
</dbReference>
<name>A0A8J4VB36_9ROSI</name>
<dbReference type="EMBL" id="JRKL02007034">
    <property type="protein sequence ID" value="KAF3948205.1"/>
    <property type="molecule type" value="Genomic_DNA"/>
</dbReference>
<keyword evidence="2" id="KW-1185">Reference proteome</keyword>
<organism evidence="1 2">
    <name type="scientific">Castanea mollissima</name>
    <name type="common">Chinese chestnut</name>
    <dbReference type="NCBI Taxonomy" id="60419"/>
    <lineage>
        <taxon>Eukaryota</taxon>
        <taxon>Viridiplantae</taxon>
        <taxon>Streptophyta</taxon>
        <taxon>Embryophyta</taxon>
        <taxon>Tracheophyta</taxon>
        <taxon>Spermatophyta</taxon>
        <taxon>Magnoliopsida</taxon>
        <taxon>eudicotyledons</taxon>
        <taxon>Gunneridae</taxon>
        <taxon>Pentapetalae</taxon>
        <taxon>rosids</taxon>
        <taxon>fabids</taxon>
        <taxon>Fagales</taxon>
        <taxon>Fagaceae</taxon>
        <taxon>Castanea</taxon>
    </lineage>
</organism>
<gene>
    <name evidence="1" type="ORF">CMV_025771</name>
</gene>
<dbReference type="AlphaFoldDB" id="A0A8J4VB36"/>
<dbReference type="Proteomes" id="UP000737018">
    <property type="component" value="Unassembled WGS sequence"/>
</dbReference>
<sequence length="239" mass="27529">MAVDLLENISSKFPTLEVLEISEWKMTDIEISCQTLKLLTLENCRDLEVVEVDTPNLVSLHCRMNKLPFYSFDAPSLQEVELKFYLRSCSNLWFDDLKKLVGKFKNSEGLNLVIHSKCNGILLDGLNERVLSWLIDLTELRPTIAISSVSLSNLVERFLLDSHVETLSILSSSSKLLEVLNEKLINRLFKSRCLHDSLSGVKVENLGREEDLEFSKWIALSKSHEIMDYKRTSFKLEWM</sequence>